<comment type="caution">
    <text evidence="1">The sequence shown here is derived from an EMBL/GenBank/DDBJ whole genome shotgun (WGS) entry which is preliminary data.</text>
</comment>
<proteinExistence type="predicted"/>
<organism evidence="1 2">
    <name type="scientific">Mauremys mutica</name>
    <name type="common">yellowpond turtle</name>
    <dbReference type="NCBI Taxonomy" id="74926"/>
    <lineage>
        <taxon>Eukaryota</taxon>
        <taxon>Metazoa</taxon>
        <taxon>Chordata</taxon>
        <taxon>Craniata</taxon>
        <taxon>Vertebrata</taxon>
        <taxon>Euteleostomi</taxon>
        <taxon>Archelosauria</taxon>
        <taxon>Testudinata</taxon>
        <taxon>Testudines</taxon>
        <taxon>Cryptodira</taxon>
        <taxon>Durocryptodira</taxon>
        <taxon>Testudinoidea</taxon>
        <taxon>Geoemydidae</taxon>
        <taxon>Geoemydinae</taxon>
        <taxon>Mauremys</taxon>
    </lineage>
</organism>
<dbReference type="Proteomes" id="UP000827986">
    <property type="component" value="Unassembled WGS sequence"/>
</dbReference>
<reference evidence="1" key="1">
    <citation type="submission" date="2021-09" db="EMBL/GenBank/DDBJ databases">
        <title>The genome of Mauremys mutica provides insights into the evolution of semi-aquatic lifestyle.</title>
        <authorList>
            <person name="Gong S."/>
            <person name="Gao Y."/>
        </authorList>
    </citation>
    <scope>NUCLEOTIDE SEQUENCE</scope>
    <source>
        <strain evidence="1">MM-2020</strain>
        <tissue evidence="1">Muscle</tissue>
    </source>
</reference>
<dbReference type="AlphaFoldDB" id="A0A9D4AXI0"/>
<keyword evidence="2" id="KW-1185">Reference proteome</keyword>
<evidence type="ECO:0000313" key="1">
    <source>
        <dbReference type="EMBL" id="KAH1173639.1"/>
    </source>
</evidence>
<name>A0A9D4AXI0_9SAUR</name>
<protein>
    <submittedName>
        <fullName evidence="1">Uncharacterized protein</fullName>
    </submittedName>
</protein>
<evidence type="ECO:0000313" key="2">
    <source>
        <dbReference type="Proteomes" id="UP000827986"/>
    </source>
</evidence>
<dbReference type="EMBL" id="JAHDVG010000482">
    <property type="protein sequence ID" value="KAH1173639.1"/>
    <property type="molecule type" value="Genomic_DNA"/>
</dbReference>
<sequence length="110" mass="12550">MAAPSRALEFFQTTEALAIWTQLDTIPHSSRRSCFVPGEVYRNQGSDERASPTHSVFTVSRWCEPYWDASSLPPQGLQRMYSCYNSTWHITRQRHPAEINTSLGLCRGKS</sequence>
<accession>A0A9D4AXI0</accession>
<gene>
    <name evidence="1" type="ORF">KIL84_017478</name>
</gene>